<dbReference type="Gene3D" id="1.10.390.10">
    <property type="entry name" value="Neutral Protease Domain 2"/>
    <property type="match status" value="1"/>
</dbReference>
<dbReference type="PIRSF" id="PIRSF016493">
    <property type="entry name" value="Glycyl_aminpptds"/>
    <property type="match status" value="1"/>
</dbReference>
<dbReference type="KEGG" id="gvi:gll0821"/>
<accession>Q7NME5</accession>
<dbReference type="eggNOG" id="COG3975">
    <property type="taxonomic scope" value="Bacteria"/>
</dbReference>
<keyword evidence="4" id="KW-1185">Reference proteome</keyword>
<dbReference type="OrthoDB" id="9778516at2"/>
<dbReference type="AlphaFoldDB" id="Q7NME5"/>
<sequence length="490" mass="55482">MPSLALWLSALSLWLCGLPAVAAAPVDLAYTFTPVVQDNVLTLDIELYFPGNADGRVELELPSRWANQEKFYENIRDLRPLSAGTRLENTAKPSIKVVRFPAGQPVQLRYRLVQNWKDKLTQSNYFRPILQEDYFQVIGINFLVHPIWENDKPLNVRLVWNSLPEGWTLADSFGPFAPVRNVRSSLSKLFESLFVGGNFRLLQRQIDGQQVEVAIRGQWPFGDDQFADLAARILKIERDLFKDNDFPYYLISVILTEGKPGSLAGTGLTNAFATYLSPGTKLETDLQQLLAHEMLHAWNPQKFGRLAQPEAAMYWFSEGFTDYYTREVLRRAGLMSFEEYIKSVNRSLRDYFVSPVRDADDARLRREFWNNAAMQKLPYLRGSLMALNWNAEIRQISRGRFSLDDAMRSLLAAARQQPGVLDSKRVARAVEPFIGRDTTLDIARFMTAGVPLAPRGDALGPCTVLEDEIAGPQPIPQFRRTEKTACSPGG</sequence>
<reference evidence="3 4" key="1">
    <citation type="journal article" date="2003" name="DNA Res.">
        <title>Complete genome structure of Gloeobacter violaceus PCC 7421, a cyanobacterium that lacks thylakoids.</title>
        <authorList>
            <person name="Nakamura Y."/>
            <person name="Kaneko T."/>
            <person name="Sato S."/>
            <person name="Mimuro M."/>
            <person name="Miyashita H."/>
            <person name="Tsuchiya T."/>
            <person name="Sasamoto S."/>
            <person name="Watanabe A."/>
            <person name="Kawashima K."/>
            <person name="Kishida Y."/>
            <person name="Kiyokawa C."/>
            <person name="Kohara M."/>
            <person name="Matsumoto M."/>
            <person name="Matsuno A."/>
            <person name="Nakazaki N."/>
            <person name="Shimpo S."/>
            <person name="Takeuchi C."/>
            <person name="Yamada M."/>
            <person name="Tabata S."/>
        </authorList>
    </citation>
    <scope>NUCLEOTIDE SEQUENCE [LARGE SCALE GENOMIC DNA]</scope>
    <source>
        <strain evidence="4">ATCC 29082 / PCC 7421</strain>
    </source>
</reference>
<evidence type="ECO:0000313" key="4">
    <source>
        <dbReference type="Proteomes" id="UP000000557"/>
    </source>
</evidence>
<dbReference type="SUPFAM" id="SSF55486">
    <property type="entry name" value="Metalloproteases ('zincins'), catalytic domain"/>
    <property type="match status" value="1"/>
</dbReference>
<evidence type="ECO:0000313" key="3">
    <source>
        <dbReference type="EMBL" id="BAC88762.1"/>
    </source>
</evidence>
<dbReference type="InterPro" id="IPR007963">
    <property type="entry name" value="Peptidase_M61_catalytic"/>
</dbReference>
<proteinExistence type="predicted"/>
<dbReference type="InParanoid" id="Q7NME5"/>
<feature type="signal peptide" evidence="1">
    <location>
        <begin position="1"/>
        <end position="23"/>
    </location>
</feature>
<dbReference type="PhylomeDB" id="Q7NME5"/>
<feature type="domain" description="Peptidase M61 catalytic" evidence="2">
    <location>
        <begin position="287"/>
        <end position="358"/>
    </location>
</feature>
<dbReference type="STRING" id="251221.gene:10758298"/>
<feature type="chain" id="PRO_5004289223" evidence="1">
    <location>
        <begin position="24"/>
        <end position="490"/>
    </location>
</feature>
<dbReference type="InterPro" id="IPR024191">
    <property type="entry name" value="Peptidase_M61"/>
</dbReference>
<organism evidence="3 4">
    <name type="scientific">Gloeobacter violaceus (strain ATCC 29082 / PCC 7421)</name>
    <dbReference type="NCBI Taxonomy" id="251221"/>
    <lineage>
        <taxon>Bacteria</taxon>
        <taxon>Bacillati</taxon>
        <taxon>Cyanobacteriota</taxon>
        <taxon>Cyanophyceae</taxon>
        <taxon>Gloeobacterales</taxon>
        <taxon>Gloeobacteraceae</taxon>
        <taxon>Gloeobacter</taxon>
    </lineage>
</organism>
<dbReference type="Proteomes" id="UP000000557">
    <property type="component" value="Chromosome"/>
</dbReference>
<dbReference type="EnsemblBacteria" id="BAC88762">
    <property type="protein sequence ID" value="BAC88762"/>
    <property type="gene ID" value="BAC88762"/>
</dbReference>
<dbReference type="InterPro" id="IPR027268">
    <property type="entry name" value="Peptidase_M4/M1_CTD_sf"/>
</dbReference>
<keyword evidence="1" id="KW-0732">Signal</keyword>
<reference evidence="3 4" key="2">
    <citation type="journal article" date="2003" name="DNA Res.">
        <title>Complete genome structure of Gloeobacter violaceus PCC 7421, a cyanobacterium that lacks thylakoids (supplement).</title>
        <authorList>
            <person name="Nakamura Y."/>
            <person name="Kaneko T."/>
            <person name="Sato S."/>
            <person name="Mimuro M."/>
            <person name="Miyashita H."/>
            <person name="Tsuchiya T."/>
            <person name="Sasamoto S."/>
            <person name="Watanabe A."/>
            <person name="Kawashima K."/>
            <person name="Kishida Y."/>
            <person name="Kiyokawa C."/>
            <person name="Kohara M."/>
            <person name="Matsumoto M."/>
            <person name="Matsuno A."/>
            <person name="Nakazaki N."/>
            <person name="Shimpo S."/>
            <person name="Takeuchi C."/>
            <person name="Yamada M."/>
            <person name="Tabata S."/>
        </authorList>
    </citation>
    <scope>NUCLEOTIDE SEQUENCE [LARGE SCALE GENOMIC DNA]</scope>
    <source>
        <strain evidence="4">ATCC 29082 / PCC 7421</strain>
    </source>
</reference>
<evidence type="ECO:0000259" key="2">
    <source>
        <dbReference type="Pfam" id="PF05299"/>
    </source>
</evidence>
<dbReference type="PATRIC" id="fig|251221.4.peg.838"/>
<dbReference type="HOGENOM" id="CLU_564791_0_0_3"/>
<protein>
    <submittedName>
        <fullName evidence="3">Gll0821 protein</fullName>
    </submittedName>
</protein>
<gene>
    <name evidence="3" type="ordered locus">gll0821</name>
</gene>
<evidence type="ECO:0000256" key="1">
    <source>
        <dbReference type="SAM" id="SignalP"/>
    </source>
</evidence>
<name>Q7NME5_GLOVI</name>
<dbReference type="Pfam" id="PF05299">
    <property type="entry name" value="Peptidase_M61"/>
    <property type="match status" value="1"/>
</dbReference>
<dbReference type="EMBL" id="BA000045">
    <property type="protein sequence ID" value="BAC88762.1"/>
    <property type="molecule type" value="Genomic_DNA"/>
</dbReference>